<feature type="transmembrane region" description="Helical" evidence="1">
    <location>
        <begin position="49"/>
        <end position="69"/>
    </location>
</feature>
<dbReference type="EMBL" id="BART01010770">
    <property type="protein sequence ID" value="GAG90059.1"/>
    <property type="molecule type" value="Genomic_DNA"/>
</dbReference>
<gene>
    <name evidence="2" type="ORF">S01H4_23266</name>
</gene>
<sequence>MAKKKKLTDKVMDIVTGGVALGTGSLTLASVGAAGGPQTRALTATTQRGLGVAAVSMPVAGAGVVLGEVQKMGGIKKKRRK</sequence>
<organism evidence="2">
    <name type="scientific">marine sediment metagenome</name>
    <dbReference type="NCBI Taxonomy" id="412755"/>
    <lineage>
        <taxon>unclassified sequences</taxon>
        <taxon>metagenomes</taxon>
        <taxon>ecological metagenomes</taxon>
    </lineage>
</organism>
<keyword evidence="1" id="KW-0472">Membrane</keyword>
<evidence type="ECO:0000313" key="2">
    <source>
        <dbReference type="EMBL" id="GAG90059.1"/>
    </source>
</evidence>
<dbReference type="AlphaFoldDB" id="X1B2S1"/>
<evidence type="ECO:0000256" key="1">
    <source>
        <dbReference type="SAM" id="Phobius"/>
    </source>
</evidence>
<accession>X1B2S1</accession>
<keyword evidence="1" id="KW-0812">Transmembrane</keyword>
<name>X1B2S1_9ZZZZ</name>
<keyword evidence="1" id="KW-1133">Transmembrane helix</keyword>
<comment type="caution">
    <text evidence="2">The sequence shown here is derived from an EMBL/GenBank/DDBJ whole genome shotgun (WGS) entry which is preliminary data.</text>
</comment>
<proteinExistence type="predicted"/>
<reference evidence="2" key="1">
    <citation type="journal article" date="2014" name="Front. Microbiol.">
        <title>High frequency of phylogenetically diverse reductive dehalogenase-homologous genes in deep subseafloor sedimentary metagenomes.</title>
        <authorList>
            <person name="Kawai M."/>
            <person name="Futagami T."/>
            <person name="Toyoda A."/>
            <person name="Takaki Y."/>
            <person name="Nishi S."/>
            <person name="Hori S."/>
            <person name="Arai W."/>
            <person name="Tsubouchi T."/>
            <person name="Morono Y."/>
            <person name="Uchiyama I."/>
            <person name="Ito T."/>
            <person name="Fujiyama A."/>
            <person name="Inagaki F."/>
            <person name="Takami H."/>
        </authorList>
    </citation>
    <scope>NUCLEOTIDE SEQUENCE</scope>
    <source>
        <strain evidence="2">Expedition CK06-06</strain>
    </source>
</reference>
<protein>
    <submittedName>
        <fullName evidence="2">Uncharacterized protein</fullName>
    </submittedName>
</protein>